<dbReference type="AlphaFoldDB" id="A0A5B7CH02"/>
<gene>
    <name evidence="2" type="ORF">E2C01_001188</name>
</gene>
<proteinExistence type="predicted"/>
<accession>A0A5B7CH02</accession>
<comment type="caution">
    <text evidence="2">The sequence shown here is derived from an EMBL/GenBank/DDBJ whole genome shotgun (WGS) entry which is preliminary data.</text>
</comment>
<protein>
    <submittedName>
        <fullName evidence="2">Uncharacterized protein</fullName>
    </submittedName>
</protein>
<reference evidence="2 3" key="1">
    <citation type="submission" date="2019-05" db="EMBL/GenBank/DDBJ databases">
        <title>Another draft genome of Portunus trituberculatus and its Hox gene families provides insights of decapod evolution.</title>
        <authorList>
            <person name="Jeong J.-H."/>
            <person name="Song I."/>
            <person name="Kim S."/>
            <person name="Choi T."/>
            <person name="Kim D."/>
            <person name="Ryu S."/>
            <person name="Kim W."/>
        </authorList>
    </citation>
    <scope>NUCLEOTIDE SEQUENCE [LARGE SCALE GENOMIC DNA]</scope>
    <source>
        <tissue evidence="2">Muscle</tissue>
    </source>
</reference>
<sequence>MFKEFSGAPFFPTRQGERSSPSAPEYRGGLCFHLPILAGRRLCRRNSLSRSSGFIDVSSLLLPFLRTSFFALN</sequence>
<organism evidence="2 3">
    <name type="scientific">Portunus trituberculatus</name>
    <name type="common">Swimming crab</name>
    <name type="synonym">Neptunus trituberculatus</name>
    <dbReference type="NCBI Taxonomy" id="210409"/>
    <lineage>
        <taxon>Eukaryota</taxon>
        <taxon>Metazoa</taxon>
        <taxon>Ecdysozoa</taxon>
        <taxon>Arthropoda</taxon>
        <taxon>Crustacea</taxon>
        <taxon>Multicrustacea</taxon>
        <taxon>Malacostraca</taxon>
        <taxon>Eumalacostraca</taxon>
        <taxon>Eucarida</taxon>
        <taxon>Decapoda</taxon>
        <taxon>Pleocyemata</taxon>
        <taxon>Brachyura</taxon>
        <taxon>Eubrachyura</taxon>
        <taxon>Portunoidea</taxon>
        <taxon>Portunidae</taxon>
        <taxon>Portuninae</taxon>
        <taxon>Portunus</taxon>
    </lineage>
</organism>
<evidence type="ECO:0000313" key="3">
    <source>
        <dbReference type="Proteomes" id="UP000324222"/>
    </source>
</evidence>
<keyword evidence="3" id="KW-1185">Reference proteome</keyword>
<dbReference type="EMBL" id="VSRR010000036">
    <property type="protein sequence ID" value="MPC08600.1"/>
    <property type="molecule type" value="Genomic_DNA"/>
</dbReference>
<name>A0A5B7CH02_PORTR</name>
<dbReference type="Proteomes" id="UP000324222">
    <property type="component" value="Unassembled WGS sequence"/>
</dbReference>
<feature type="region of interest" description="Disordered" evidence="1">
    <location>
        <begin position="1"/>
        <end position="26"/>
    </location>
</feature>
<evidence type="ECO:0000313" key="2">
    <source>
        <dbReference type="EMBL" id="MPC08600.1"/>
    </source>
</evidence>
<evidence type="ECO:0000256" key="1">
    <source>
        <dbReference type="SAM" id="MobiDB-lite"/>
    </source>
</evidence>